<keyword evidence="4" id="KW-1185">Reference proteome</keyword>
<gene>
    <name evidence="3" type="primary">Aste57867_15008</name>
    <name evidence="2" type="ORF">As57867_014952</name>
    <name evidence="3" type="ORF">ASTE57867_15008</name>
</gene>
<protein>
    <submittedName>
        <fullName evidence="3">Aste57867_15008 protein</fullName>
    </submittedName>
</protein>
<feature type="region of interest" description="Disordered" evidence="1">
    <location>
        <begin position="208"/>
        <end position="228"/>
    </location>
</feature>
<dbReference type="InterPro" id="IPR036047">
    <property type="entry name" value="F-box-like_dom_sf"/>
</dbReference>
<dbReference type="SUPFAM" id="SSF81383">
    <property type="entry name" value="F-box domain"/>
    <property type="match status" value="1"/>
</dbReference>
<organism evidence="3 4">
    <name type="scientific">Aphanomyces stellatus</name>
    <dbReference type="NCBI Taxonomy" id="120398"/>
    <lineage>
        <taxon>Eukaryota</taxon>
        <taxon>Sar</taxon>
        <taxon>Stramenopiles</taxon>
        <taxon>Oomycota</taxon>
        <taxon>Saprolegniomycetes</taxon>
        <taxon>Saprolegniales</taxon>
        <taxon>Verrucalvaceae</taxon>
        <taxon>Aphanomyces</taxon>
    </lineage>
</organism>
<proteinExistence type="predicted"/>
<dbReference type="Proteomes" id="UP000332933">
    <property type="component" value="Unassembled WGS sequence"/>
</dbReference>
<name>A0A485L258_9STRA</name>
<evidence type="ECO:0000256" key="1">
    <source>
        <dbReference type="SAM" id="MobiDB-lite"/>
    </source>
</evidence>
<evidence type="ECO:0000313" key="3">
    <source>
        <dbReference type="EMBL" id="VFT91822.1"/>
    </source>
</evidence>
<accession>A0A485L258</accession>
<dbReference type="EMBL" id="VJMH01005603">
    <property type="protein sequence ID" value="KAF0694088.1"/>
    <property type="molecule type" value="Genomic_DNA"/>
</dbReference>
<evidence type="ECO:0000313" key="4">
    <source>
        <dbReference type="Proteomes" id="UP000332933"/>
    </source>
</evidence>
<reference evidence="3 4" key="1">
    <citation type="submission" date="2019-03" db="EMBL/GenBank/DDBJ databases">
        <authorList>
            <person name="Gaulin E."/>
            <person name="Dumas B."/>
        </authorList>
    </citation>
    <scope>NUCLEOTIDE SEQUENCE [LARGE SCALE GENOMIC DNA]</scope>
    <source>
        <strain evidence="3">CBS 568.67</strain>
    </source>
</reference>
<dbReference type="AlphaFoldDB" id="A0A485L258"/>
<reference evidence="2" key="2">
    <citation type="submission" date="2019-06" db="EMBL/GenBank/DDBJ databases">
        <title>Genomics analysis of Aphanomyces spp. identifies a new class of oomycete effector associated with host adaptation.</title>
        <authorList>
            <person name="Gaulin E."/>
        </authorList>
    </citation>
    <scope>NUCLEOTIDE SEQUENCE</scope>
    <source>
        <strain evidence="2">CBS 578.67</strain>
    </source>
</reference>
<dbReference type="OrthoDB" id="63207at2759"/>
<dbReference type="EMBL" id="CAADRA010005624">
    <property type="protein sequence ID" value="VFT91822.1"/>
    <property type="molecule type" value="Genomic_DNA"/>
</dbReference>
<sequence length="539" mass="60350">MHPSASHIDGLQEKLNAVRALQSQLHVVALPSHWAMRPAASKIVAAVAPESANIYPRGGFLVLGGMEHVVVDFLDIPGLLAGALVCKRWLDLCRHHAFWEKSLVTPVERHSLRHLLSCPASVPAMHVYMLFRHSGLLPSLSPLSIASIHVTSTFDAKVSLRKWMLDRPALHEETLRSFVFQLVHGCAALERAGLKHRDVATQHVAVVTTTDEDETRRSTNQDPDDTTSIPVLQLMTSERMLEPAGVSPRYFFEERDEALYLLMYRGLAPHKQSWRNTMCGLLYSILELALHGKLPLPLFAQLQYHTQSILHVVRLYDHLLPRDLVSLIEYGAYLRYHHASVGAMLDHSYFDNTNNINPVVVGPMHGQSTTGYMQAILALWQPSSMPRRPRWYVASPVAVNQDVADRIMASSSARSWMRHRWHSVAVPAHTTRAWLGLLVLTQKSTLVRLDLSAASRVAPATLVEILALLPMLREVKLPPAMLRHASFEHVLAALRDTRVAVVDAAFAHALVALERAYDAQLAMVRYAIEKDDDDDMVDE</sequence>
<evidence type="ECO:0000313" key="2">
    <source>
        <dbReference type="EMBL" id="KAF0694088.1"/>
    </source>
</evidence>